<dbReference type="CDD" id="cd00037">
    <property type="entry name" value="CLECT"/>
    <property type="match status" value="1"/>
</dbReference>
<dbReference type="GO" id="GO:0003677">
    <property type="term" value="F:DNA binding"/>
    <property type="evidence" value="ECO:0007669"/>
    <property type="project" value="TreeGrafter"/>
</dbReference>
<dbReference type="InterPro" id="IPR016186">
    <property type="entry name" value="C-type_lectin-like/link_sf"/>
</dbReference>
<dbReference type="Proteomes" id="UP000596742">
    <property type="component" value="Unassembled WGS sequence"/>
</dbReference>
<feature type="domain" description="DDE-1" evidence="1">
    <location>
        <begin position="225"/>
        <end position="391"/>
    </location>
</feature>
<dbReference type="PANTHER" id="PTHR19303">
    <property type="entry name" value="TRANSPOSON"/>
    <property type="match status" value="1"/>
</dbReference>
<keyword evidence="3" id="KW-1185">Reference proteome</keyword>
<dbReference type="GO" id="GO:0005634">
    <property type="term" value="C:nucleus"/>
    <property type="evidence" value="ECO:0007669"/>
    <property type="project" value="TreeGrafter"/>
</dbReference>
<dbReference type="Gene3D" id="3.10.100.10">
    <property type="entry name" value="Mannose-Binding Protein A, subunit A"/>
    <property type="match status" value="1"/>
</dbReference>
<comment type="caution">
    <text evidence="2">The sequence shown here is derived from an EMBL/GenBank/DDBJ whole genome shotgun (WGS) entry which is preliminary data.</text>
</comment>
<organism evidence="2 3">
    <name type="scientific">Mytilus galloprovincialis</name>
    <name type="common">Mediterranean mussel</name>
    <dbReference type="NCBI Taxonomy" id="29158"/>
    <lineage>
        <taxon>Eukaryota</taxon>
        <taxon>Metazoa</taxon>
        <taxon>Spiralia</taxon>
        <taxon>Lophotrochozoa</taxon>
        <taxon>Mollusca</taxon>
        <taxon>Bivalvia</taxon>
        <taxon>Autobranchia</taxon>
        <taxon>Pteriomorphia</taxon>
        <taxon>Mytilida</taxon>
        <taxon>Mytiloidea</taxon>
        <taxon>Mytilidae</taxon>
        <taxon>Mytilinae</taxon>
        <taxon>Mytilus</taxon>
    </lineage>
</organism>
<dbReference type="Pfam" id="PF03184">
    <property type="entry name" value="DDE_1"/>
    <property type="match status" value="1"/>
</dbReference>
<dbReference type="InterPro" id="IPR050863">
    <property type="entry name" value="CenT-Element_Derived"/>
</dbReference>
<dbReference type="AlphaFoldDB" id="A0A8B6CLS6"/>
<dbReference type="InterPro" id="IPR016187">
    <property type="entry name" value="CTDL_fold"/>
</dbReference>
<protein>
    <recommendedName>
        <fullName evidence="1">DDE-1 domain-containing protein</fullName>
    </recommendedName>
</protein>
<dbReference type="PANTHER" id="PTHR19303:SF74">
    <property type="entry name" value="POGO TRANSPOSABLE ELEMENT WITH KRAB DOMAIN"/>
    <property type="match status" value="1"/>
</dbReference>
<sequence length="496" mass="56430">MKPLFFFNQCSCIVLNLIYRYLGLENIYIVNMVLKRWSMPFKPLDLAKCPSWKQASILMCPSQHLLTEYPGNTLDRKPGKKPVIPGDVETQMVKKVMGLAEQEFGISSWQMLGRAATVCSQLKLKKKFKDGVPGMDWLAGLRRRHPLLVLRKPEKLATVRSRMLNPIKVGRYFKDLYEYSKDMSPTEIWNMDETNLNMEHRPVKVLASVGARSVPGRTGNTREGVTVLPCVNTAGEKNPPLLIVRGKTERFLRSFNTHEGPPSAKWTYQPKGWMIDSIGVEWFREIVLPNCGTKRPQLIILDSHHSHETLGLLELAQENNIMIMTMPAHTTHYLCPLDRCVFGPFKREYDAVCSEFMSTNTDNIVNKLSFAKLMRTAYDKSFKSANIVSGFEATGIVDWNPLAIPVSAFAAASAFDNPDIELDEAEKELPGDNHPFLWLVHLYSDLIEYTLYEKDVTWNEAAAICAQDKAHLLSINSREKFDLIQEFKQGPWQSIA</sequence>
<dbReference type="EMBL" id="UYJE01001948">
    <property type="protein sequence ID" value="VDI06609.1"/>
    <property type="molecule type" value="Genomic_DNA"/>
</dbReference>
<evidence type="ECO:0000313" key="3">
    <source>
        <dbReference type="Proteomes" id="UP000596742"/>
    </source>
</evidence>
<dbReference type="OrthoDB" id="6146321at2759"/>
<dbReference type="InterPro" id="IPR004875">
    <property type="entry name" value="DDE_SF_endonuclease_dom"/>
</dbReference>
<proteinExistence type="predicted"/>
<dbReference type="SUPFAM" id="SSF56436">
    <property type="entry name" value="C-type lectin-like"/>
    <property type="match status" value="1"/>
</dbReference>
<evidence type="ECO:0000313" key="2">
    <source>
        <dbReference type="EMBL" id="VDI06609.1"/>
    </source>
</evidence>
<reference evidence="2" key="1">
    <citation type="submission" date="2018-11" db="EMBL/GenBank/DDBJ databases">
        <authorList>
            <person name="Alioto T."/>
            <person name="Alioto T."/>
        </authorList>
    </citation>
    <scope>NUCLEOTIDE SEQUENCE</scope>
</reference>
<evidence type="ECO:0000259" key="1">
    <source>
        <dbReference type="Pfam" id="PF03184"/>
    </source>
</evidence>
<gene>
    <name evidence="2" type="ORF">MGAL_10B018270</name>
</gene>
<name>A0A8B6CLS6_MYTGA</name>
<accession>A0A8B6CLS6</accession>